<dbReference type="AlphaFoldDB" id="A0A8J7U4W0"/>
<organism evidence="1 2">
    <name type="scientific">Acanthopleuribacter pedis</name>
    <dbReference type="NCBI Taxonomy" id="442870"/>
    <lineage>
        <taxon>Bacteria</taxon>
        <taxon>Pseudomonadati</taxon>
        <taxon>Acidobacteriota</taxon>
        <taxon>Holophagae</taxon>
        <taxon>Acanthopleuribacterales</taxon>
        <taxon>Acanthopleuribacteraceae</taxon>
        <taxon>Acanthopleuribacter</taxon>
    </lineage>
</organism>
<comment type="caution">
    <text evidence="1">The sequence shown here is derived from an EMBL/GenBank/DDBJ whole genome shotgun (WGS) entry which is preliminary data.</text>
</comment>
<sequence length="156" mass="18060">MTTYFFLLTCCWLSSNTPLFIHLSPDQQSPSSNYWKVERSDFNLIKKNLRTFVKENVNPNHTILKNWNDYTIQVVGATSFENEPVIFINAYCESPNKSIIELNKDPRINIAPINEQTQLVDTVDGGACYFNVWFDPISKTFTGFTTNEWGKTYPEK</sequence>
<name>A0A8J7U4W0_9BACT</name>
<dbReference type="Proteomes" id="UP000664417">
    <property type="component" value="Unassembled WGS sequence"/>
</dbReference>
<evidence type="ECO:0000313" key="2">
    <source>
        <dbReference type="Proteomes" id="UP000664417"/>
    </source>
</evidence>
<protein>
    <submittedName>
        <fullName evidence="1">Uncharacterized protein</fullName>
    </submittedName>
</protein>
<accession>A0A8J7U4W0</accession>
<proteinExistence type="predicted"/>
<reference evidence="1" key="1">
    <citation type="submission" date="2021-03" db="EMBL/GenBank/DDBJ databases">
        <authorList>
            <person name="Wang G."/>
        </authorList>
    </citation>
    <scope>NUCLEOTIDE SEQUENCE</scope>
    <source>
        <strain evidence="1">KCTC 12899</strain>
    </source>
</reference>
<dbReference type="EMBL" id="JAFREP010000021">
    <property type="protein sequence ID" value="MBO1321062.1"/>
    <property type="molecule type" value="Genomic_DNA"/>
</dbReference>
<dbReference type="RefSeq" id="WP_207861036.1">
    <property type="nucleotide sequence ID" value="NZ_JAFREP010000021.1"/>
</dbReference>
<keyword evidence="2" id="KW-1185">Reference proteome</keyword>
<gene>
    <name evidence="1" type="ORF">J3U88_21465</name>
</gene>
<evidence type="ECO:0000313" key="1">
    <source>
        <dbReference type="EMBL" id="MBO1321062.1"/>
    </source>
</evidence>